<dbReference type="InterPro" id="IPR017911">
    <property type="entry name" value="MacB-like_ATP-bd"/>
</dbReference>
<sequence>MKEIICGRKLVKFFGEGSEKRKVLDEVDISVAKGEFLSVMGPSGSGKSTLLYTLSGMDAIDGGTVSFCGRDLAACREEELADLRRTRMGFVFQQPALLKNLNLLDNIIFPSLRSHGRNGAEAEEKAKALMGRTGILPLARRSITQTSGGQLQRAGICRALMGDPEIIFADEPTGALNSSAAEEIMDIFSEINAQGTAVMLVTHDPKIAARAGRILFLADGRTAGELRFPEASAKVSDTAKATNTTKASAKVSVAAKASSDADKLRFQDRIDCILEKMRVLGI</sequence>
<dbReference type="Proteomes" id="UP000261166">
    <property type="component" value="Unassembled WGS sequence"/>
</dbReference>
<dbReference type="InterPro" id="IPR003439">
    <property type="entry name" value="ABC_transporter-like_ATP-bd"/>
</dbReference>
<dbReference type="SMART" id="SM00382">
    <property type="entry name" value="AAA"/>
    <property type="match status" value="1"/>
</dbReference>
<dbReference type="GO" id="GO:0022857">
    <property type="term" value="F:transmembrane transporter activity"/>
    <property type="evidence" value="ECO:0007669"/>
    <property type="project" value="TreeGrafter"/>
</dbReference>
<evidence type="ECO:0000256" key="2">
    <source>
        <dbReference type="ARBA" id="ARBA00022741"/>
    </source>
</evidence>
<comment type="caution">
    <text evidence="5">The sequence shown here is derived from an EMBL/GenBank/DDBJ whole genome shotgun (WGS) entry which is preliminary data.</text>
</comment>
<keyword evidence="3 5" id="KW-0067">ATP-binding</keyword>
<dbReference type="Proteomes" id="UP000260812">
    <property type="component" value="Unassembled WGS sequence"/>
</dbReference>
<dbReference type="InterPro" id="IPR015854">
    <property type="entry name" value="ABC_transpr_LolD-like"/>
</dbReference>
<dbReference type="EMBL" id="QVLV01000002">
    <property type="protein sequence ID" value="RGE64043.1"/>
    <property type="molecule type" value="Genomic_DNA"/>
</dbReference>
<dbReference type="PROSITE" id="PS50893">
    <property type="entry name" value="ABC_TRANSPORTER_2"/>
    <property type="match status" value="1"/>
</dbReference>
<evidence type="ECO:0000259" key="4">
    <source>
        <dbReference type="PROSITE" id="PS50893"/>
    </source>
</evidence>
<keyword evidence="2" id="KW-0547">Nucleotide-binding</keyword>
<dbReference type="PANTHER" id="PTHR24220:SF685">
    <property type="entry name" value="ABC TRANSPORTER RELATED"/>
    <property type="match status" value="1"/>
</dbReference>
<dbReference type="CDD" id="cd03255">
    <property type="entry name" value="ABC_MJ0796_LolCDE_FtsE"/>
    <property type="match status" value="1"/>
</dbReference>
<evidence type="ECO:0000313" key="6">
    <source>
        <dbReference type="EMBL" id="RGE71182.1"/>
    </source>
</evidence>
<dbReference type="GO" id="GO:0005886">
    <property type="term" value="C:plasma membrane"/>
    <property type="evidence" value="ECO:0007669"/>
    <property type="project" value="TreeGrafter"/>
</dbReference>
<dbReference type="RefSeq" id="WP_025489894.1">
    <property type="nucleotide sequence ID" value="NZ_JBKUNB010000036.1"/>
</dbReference>
<evidence type="ECO:0000256" key="1">
    <source>
        <dbReference type="ARBA" id="ARBA00022448"/>
    </source>
</evidence>
<dbReference type="GeneID" id="97985861"/>
<keyword evidence="1" id="KW-0813">Transport</keyword>
<dbReference type="AlphaFoldDB" id="A0A3E3IAI2"/>
<name>A0A3E3IAI2_9FIRM</name>
<evidence type="ECO:0000313" key="7">
    <source>
        <dbReference type="Proteomes" id="UP000260812"/>
    </source>
</evidence>
<evidence type="ECO:0000313" key="5">
    <source>
        <dbReference type="EMBL" id="RGE64043.1"/>
    </source>
</evidence>
<dbReference type="InterPro" id="IPR003593">
    <property type="entry name" value="AAA+_ATPase"/>
</dbReference>
<evidence type="ECO:0000313" key="8">
    <source>
        <dbReference type="Proteomes" id="UP000261166"/>
    </source>
</evidence>
<proteinExistence type="predicted"/>
<reference evidence="5 8" key="1">
    <citation type="submission" date="2018-08" db="EMBL/GenBank/DDBJ databases">
        <title>A genome reference for cultivated species of the human gut microbiota.</title>
        <authorList>
            <person name="Zou Y."/>
            <person name="Xue W."/>
            <person name="Luo G."/>
        </authorList>
    </citation>
    <scope>NUCLEOTIDE SEQUENCE [LARGE SCALE GENOMIC DNA]</scope>
    <source>
        <strain evidence="6 8">AF26-4BH</strain>
        <strain evidence="5">TF05-5AC</strain>
    </source>
</reference>
<feature type="domain" description="ABC transporter" evidence="4">
    <location>
        <begin position="5"/>
        <end position="244"/>
    </location>
</feature>
<dbReference type="PANTHER" id="PTHR24220">
    <property type="entry name" value="IMPORT ATP-BINDING PROTEIN"/>
    <property type="match status" value="1"/>
</dbReference>
<keyword evidence="7" id="KW-1185">Reference proteome</keyword>
<evidence type="ECO:0000256" key="3">
    <source>
        <dbReference type="ARBA" id="ARBA00022840"/>
    </source>
</evidence>
<dbReference type="GO" id="GO:0016887">
    <property type="term" value="F:ATP hydrolysis activity"/>
    <property type="evidence" value="ECO:0007669"/>
    <property type="project" value="InterPro"/>
</dbReference>
<dbReference type="Gene3D" id="3.40.50.300">
    <property type="entry name" value="P-loop containing nucleotide triphosphate hydrolases"/>
    <property type="match status" value="1"/>
</dbReference>
<dbReference type="SUPFAM" id="SSF52540">
    <property type="entry name" value="P-loop containing nucleoside triphosphate hydrolases"/>
    <property type="match status" value="1"/>
</dbReference>
<protein>
    <submittedName>
        <fullName evidence="5">ABC transporter ATP-binding protein</fullName>
    </submittedName>
</protein>
<accession>A0A3E3IAI2</accession>
<gene>
    <name evidence="6" type="ORF">DWY69_13360</name>
    <name evidence="5" type="ORF">DXC51_02910</name>
</gene>
<dbReference type="Pfam" id="PF00005">
    <property type="entry name" value="ABC_tran"/>
    <property type="match status" value="1"/>
</dbReference>
<dbReference type="GO" id="GO:0005524">
    <property type="term" value="F:ATP binding"/>
    <property type="evidence" value="ECO:0007669"/>
    <property type="project" value="UniProtKB-KW"/>
</dbReference>
<dbReference type="InterPro" id="IPR027417">
    <property type="entry name" value="P-loop_NTPase"/>
</dbReference>
<organism evidence="5 7">
    <name type="scientific">Eisenbergiella massiliensis</name>
    <dbReference type="NCBI Taxonomy" id="1720294"/>
    <lineage>
        <taxon>Bacteria</taxon>
        <taxon>Bacillati</taxon>
        <taxon>Bacillota</taxon>
        <taxon>Clostridia</taxon>
        <taxon>Lachnospirales</taxon>
        <taxon>Lachnospiraceae</taxon>
        <taxon>Eisenbergiella</taxon>
    </lineage>
</organism>
<dbReference type="OrthoDB" id="9802264at2"/>
<dbReference type="EMBL" id="QVLU01000011">
    <property type="protein sequence ID" value="RGE71182.1"/>
    <property type="molecule type" value="Genomic_DNA"/>
</dbReference>